<dbReference type="Proteomes" id="UP001595621">
    <property type="component" value="Unassembled WGS sequence"/>
</dbReference>
<organism evidence="2 3">
    <name type="scientific">Shewanella submarina</name>
    <dbReference type="NCBI Taxonomy" id="2016376"/>
    <lineage>
        <taxon>Bacteria</taxon>
        <taxon>Pseudomonadati</taxon>
        <taxon>Pseudomonadota</taxon>
        <taxon>Gammaproteobacteria</taxon>
        <taxon>Alteromonadales</taxon>
        <taxon>Shewanellaceae</taxon>
        <taxon>Shewanella</taxon>
    </lineage>
</organism>
<comment type="caution">
    <text evidence="2">The sequence shown here is derived from an EMBL/GenBank/DDBJ whole genome shotgun (WGS) entry which is preliminary data.</text>
</comment>
<reference evidence="3" key="1">
    <citation type="journal article" date="2019" name="Int. J. Syst. Evol. Microbiol.">
        <title>The Global Catalogue of Microorganisms (GCM) 10K type strain sequencing project: providing services to taxonomists for standard genome sequencing and annotation.</title>
        <authorList>
            <consortium name="The Broad Institute Genomics Platform"/>
            <consortium name="The Broad Institute Genome Sequencing Center for Infectious Disease"/>
            <person name="Wu L."/>
            <person name="Ma J."/>
        </authorList>
    </citation>
    <scope>NUCLEOTIDE SEQUENCE [LARGE SCALE GENOMIC DNA]</scope>
    <source>
        <strain evidence="3">KCTC 52277</strain>
    </source>
</reference>
<feature type="region of interest" description="Disordered" evidence="1">
    <location>
        <begin position="1"/>
        <end position="26"/>
    </location>
</feature>
<feature type="compositionally biased region" description="Polar residues" evidence="1">
    <location>
        <begin position="1"/>
        <end position="18"/>
    </location>
</feature>
<dbReference type="RefSeq" id="WP_248936076.1">
    <property type="nucleotide sequence ID" value="NZ_JAKILF010000004.1"/>
</dbReference>
<sequence length="70" mass="7445">MNSNHNQPTAQANDTTGMESKDAEGRDKLTLIEDVLIESVSGGRAFDGGICDPSQFCEIDPPVDPIIPGE</sequence>
<evidence type="ECO:0000256" key="1">
    <source>
        <dbReference type="SAM" id="MobiDB-lite"/>
    </source>
</evidence>
<evidence type="ECO:0008006" key="4">
    <source>
        <dbReference type="Google" id="ProtNLM"/>
    </source>
</evidence>
<keyword evidence="3" id="KW-1185">Reference proteome</keyword>
<protein>
    <recommendedName>
        <fullName evidence="4">Benenodin family lasso peptide</fullName>
    </recommendedName>
</protein>
<proteinExistence type="predicted"/>
<name>A0ABV7GGG7_9GAMM</name>
<gene>
    <name evidence="2" type="ORF">ACFOE0_15505</name>
</gene>
<accession>A0ABV7GGG7</accession>
<evidence type="ECO:0000313" key="3">
    <source>
        <dbReference type="Proteomes" id="UP001595621"/>
    </source>
</evidence>
<dbReference type="EMBL" id="JBHRTD010000017">
    <property type="protein sequence ID" value="MFC3139576.1"/>
    <property type="molecule type" value="Genomic_DNA"/>
</dbReference>
<evidence type="ECO:0000313" key="2">
    <source>
        <dbReference type="EMBL" id="MFC3139576.1"/>
    </source>
</evidence>